<feature type="transmembrane region" description="Helical" evidence="2">
    <location>
        <begin position="314"/>
        <end position="336"/>
    </location>
</feature>
<feature type="transmembrane region" description="Helical" evidence="2">
    <location>
        <begin position="291"/>
        <end position="308"/>
    </location>
</feature>
<proteinExistence type="predicted"/>
<accession>A0ABU2P0F9</accession>
<evidence type="ECO:0000256" key="1">
    <source>
        <dbReference type="SAM" id="MobiDB-lite"/>
    </source>
</evidence>
<evidence type="ECO:0000256" key="2">
    <source>
        <dbReference type="SAM" id="Phobius"/>
    </source>
</evidence>
<feature type="transmembrane region" description="Helical" evidence="2">
    <location>
        <begin position="45"/>
        <end position="68"/>
    </location>
</feature>
<dbReference type="EMBL" id="JAVREQ010000034">
    <property type="protein sequence ID" value="MDT0382326.1"/>
    <property type="molecule type" value="Genomic_DNA"/>
</dbReference>
<evidence type="ECO:0000313" key="4">
    <source>
        <dbReference type="Proteomes" id="UP001183414"/>
    </source>
</evidence>
<evidence type="ECO:0000313" key="3">
    <source>
        <dbReference type="EMBL" id="MDT0382326.1"/>
    </source>
</evidence>
<dbReference type="Pfam" id="PF07690">
    <property type="entry name" value="MFS_1"/>
    <property type="match status" value="1"/>
</dbReference>
<dbReference type="SUPFAM" id="SSF103473">
    <property type="entry name" value="MFS general substrate transporter"/>
    <property type="match status" value="1"/>
</dbReference>
<name>A0ABU2P0F9_9ACTN</name>
<keyword evidence="2" id="KW-1133">Transmembrane helix</keyword>
<dbReference type="PANTHER" id="PTHR23542">
    <property type="match status" value="1"/>
</dbReference>
<protein>
    <submittedName>
        <fullName evidence="3">MFS transporter</fullName>
    </submittedName>
</protein>
<dbReference type="Proteomes" id="UP001183414">
    <property type="component" value="Unassembled WGS sequence"/>
</dbReference>
<keyword evidence="4" id="KW-1185">Reference proteome</keyword>
<dbReference type="RefSeq" id="WP_311675923.1">
    <property type="nucleotide sequence ID" value="NZ_JAVREQ010000034.1"/>
</dbReference>
<feature type="transmembrane region" description="Helical" evidence="2">
    <location>
        <begin position="348"/>
        <end position="371"/>
    </location>
</feature>
<gene>
    <name evidence="3" type="ORF">RM572_26560</name>
</gene>
<keyword evidence="2" id="KW-0812">Transmembrane</keyword>
<reference evidence="4" key="1">
    <citation type="submission" date="2023-07" db="EMBL/GenBank/DDBJ databases">
        <title>30 novel species of actinomycetes from the DSMZ collection.</title>
        <authorList>
            <person name="Nouioui I."/>
        </authorList>
    </citation>
    <scope>NUCLEOTIDE SEQUENCE [LARGE SCALE GENOMIC DNA]</scope>
    <source>
        <strain evidence="4">DSM 42041</strain>
    </source>
</reference>
<keyword evidence="2" id="KW-0472">Membrane</keyword>
<feature type="transmembrane region" description="Helical" evidence="2">
    <location>
        <begin position="258"/>
        <end position="279"/>
    </location>
</feature>
<dbReference type="InterPro" id="IPR011701">
    <property type="entry name" value="MFS"/>
</dbReference>
<dbReference type="Gene3D" id="1.20.1250.20">
    <property type="entry name" value="MFS general substrate transporter like domains"/>
    <property type="match status" value="1"/>
</dbReference>
<dbReference type="PANTHER" id="PTHR23542:SF1">
    <property type="entry name" value="MAJOR FACILITATOR SUPERFAMILY (MFS) PROFILE DOMAIN-CONTAINING PROTEIN"/>
    <property type="match status" value="1"/>
</dbReference>
<feature type="transmembrane region" description="Helical" evidence="2">
    <location>
        <begin position="89"/>
        <end position="110"/>
    </location>
</feature>
<feature type="transmembrane region" description="Helical" evidence="2">
    <location>
        <begin position="180"/>
        <end position="200"/>
    </location>
</feature>
<feature type="transmembrane region" description="Helical" evidence="2">
    <location>
        <begin position="377"/>
        <end position="395"/>
    </location>
</feature>
<feature type="compositionally biased region" description="Pro residues" evidence="1">
    <location>
        <begin position="407"/>
        <end position="419"/>
    </location>
</feature>
<comment type="caution">
    <text evidence="3">The sequence shown here is derived from an EMBL/GenBank/DDBJ whole genome shotgun (WGS) entry which is preliminary data.</text>
</comment>
<dbReference type="InterPro" id="IPR036259">
    <property type="entry name" value="MFS_trans_sf"/>
</dbReference>
<organism evidence="3 4">
    <name type="scientific">Streptomyces hazeniae</name>
    <dbReference type="NCBI Taxonomy" id="3075538"/>
    <lineage>
        <taxon>Bacteria</taxon>
        <taxon>Bacillati</taxon>
        <taxon>Actinomycetota</taxon>
        <taxon>Actinomycetes</taxon>
        <taxon>Kitasatosporales</taxon>
        <taxon>Streptomycetaceae</taxon>
        <taxon>Streptomyces</taxon>
    </lineage>
</organism>
<feature type="transmembrane region" description="Helical" evidence="2">
    <location>
        <begin position="221"/>
        <end position="246"/>
    </location>
</feature>
<feature type="transmembrane region" description="Helical" evidence="2">
    <location>
        <begin position="150"/>
        <end position="174"/>
    </location>
</feature>
<sequence length="426" mass="43452">MPLTATQAPAPRVTYRAVLGTPHVARLLFGTLTGRMPQGMAPVALVLWATATGYGLAFGGLLSALYGISFALSQPLKGRLMDLYGQRTVHLPAAALNSASLLLLPLIGPIATTKQIMATVVMAGLTAPALEAGLRALWPSVLPDPRRRHVALALDTGSQGLLYITGPLLVATLTTLHSPALALMVTAALGMAGTIIVTTSPPSRHWQRTQPDPTVESPARLLGAGFALLCLSLAGVGFAIGTLNVLGVAMAERHQAEMLSGALPAAFAAGTFLGGLAYGARTWPGTHTGQLIAGTAAFTASWLPLLLLPGPSAATAAVMLPGVFLTVIVTSSYLTCDALTPPGRTSEAYTWLLLAIGAGQAAGATAAGHYANTPLTGAALPTAGAALALTTLALARARLAFAQHPTAFPPPPIGDPPCPNHQQSRS</sequence>
<feature type="transmembrane region" description="Helical" evidence="2">
    <location>
        <begin position="116"/>
        <end position="138"/>
    </location>
</feature>
<feature type="region of interest" description="Disordered" evidence="1">
    <location>
        <begin position="406"/>
        <end position="426"/>
    </location>
</feature>